<dbReference type="InterPro" id="IPR036397">
    <property type="entry name" value="RNaseH_sf"/>
</dbReference>
<proteinExistence type="predicted"/>
<organism evidence="1 2">
    <name type="scientific">Dryococelus australis</name>
    <dbReference type="NCBI Taxonomy" id="614101"/>
    <lineage>
        <taxon>Eukaryota</taxon>
        <taxon>Metazoa</taxon>
        <taxon>Ecdysozoa</taxon>
        <taxon>Arthropoda</taxon>
        <taxon>Hexapoda</taxon>
        <taxon>Insecta</taxon>
        <taxon>Pterygota</taxon>
        <taxon>Neoptera</taxon>
        <taxon>Polyneoptera</taxon>
        <taxon>Phasmatodea</taxon>
        <taxon>Verophasmatodea</taxon>
        <taxon>Anareolatae</taxon>
        <taxon>Phasmatidae</taxon>
        <taxon>Eurycanthinae</taxon>
        <taxon>Dryococelus</taxon>
    </lineage>
</organism>
<sequence length="90" mass="10121">MFLVIMDAYSKWIDVFEMSKITAAKTVVALRQCFVFGDCLRYLSSCVSAEILKNNGVKHITTVVYVPQSNGAAEKSFKTFKASFKKQKVN</sequence>
<protein>
    <recommendedName>
        <fullName evidence="3">Integrase catalytic domain-containing protein</fullName>
    </recommendedName>
</protein>
<dbReference type="EMBL" id="JARBHB010000008">
    <property type="protein sequence ID" value="KAJ8877867.1"/>
    <property type="molecule type" value="Genomic_DNA"/>
</dbReference>
<name>A0ABQ9H0U4_9NEOP</name>
<dbReference type="PANTHER" id="PTHR37984:SF5">
    <property type="entry name" value="PROTEIN NYNRIN-LIKE"/>
    <property type="match status" value="1"/>
</dbReference>
<dbReference type="Gene3D" id="3.30.420.10">
    <property type="entry name" value="Ribonuclease H-like superfamily/Ribonuclease H"/>
    <property type="match status" value="1"/>
</dbReference>
<evidence type="ECO:0008006" key="3">
    <source>
        <dbReference type="Google" id="ProtNLM"/>
    </source>
</evidence>
<dbReference type="InterPro" id="IPR012337">
    <property type="entry name" value="RNaseH-like_sf"/>
</dbReference>
<accession>A0ABQ9H0U4</accession>
<keyword evidence="2" id="KW-1185">Reference proteome</keyword>
<evidence type="ECO:0000313" key="1">
    <source>
        <dbReference type="EMBL" id="KAJ8877867.1"/>
    </source>
</evidence>
<evidence type="ECO:0000313" key="2">
    <source>
        <dbReference type="Proteomes" id="UP001159363"/>
    </source>
</evidence>
<dbReference type="Proteomes" id="UP001159363">
    <property type="component" value="Chromosome 7"/>
</dbReference>
<dbReference type="SUPFAM" id="SSF53098">
    <property type="entry name" value="Ribonuclease H-like"/>
    <property type="match status" value="1"/>
</dbReference>
<comment type="caution">
    <text evidence="1">The sequence shown here is derived from an EMBL/GenBank/DDBJ whole genome shotgun (WGS) entry which is preliminary data.</text>
</comment>
<gene>
    <name evidence="1" type="ORF">PR048_022326</name>
</gene>
<reference evidence="1 2" key="1">
    <citation type="submission" date="2023-02" db="EMBL/GenBank/DDBJ databases">
        <title>LHISI_Scaffold_Assembly.</title>
        <authorList>
            <person name="Stuart O.P."/>
            <person name="Cleave R."/>
            <person name="Magrath M.J.L."/>
            <person name="Mikheyev A.S."/>
        </authorList>
    </citation>
    <scope>NUCLEOTIDE SEQUENCE [LARGE SCALE GENOMIC DNA]</scope>
    <source>
        <strain evidence="1">Daus_M_001</strain>
        <tissue evidence="1">Leg muscle</tissue>
    </source>
</reference>
<dbReference type="InterPro" id="IPR050951">
    <property type="entry name" value="Retrovirus_Pol_polyprotein"/>
</dbReference>
<dbReference type="PANTHER" id="PTHR37984">
    <property type="entry name" value="PROTEIN CBG26694"/>
    <property type="match status" value="1"/>
</dbReference>